<reference evidence="8" key="1">
    <citation type="submission" date="2020-11" db="EMBL/GenBank/DDBJ databases">
        <title>Chlorella ohadii genome sequencing and assembly.</title>
        <authorList>
            <person name="Murik O."/>
            <person name="Treves H."/>
            <person name="Kedem I."/>
            <person name="Shotland Y."/>
            <person name="Kaplan A."/>
        </authorList>
    </citation>
    <scope>NUCLEOTIDE SEQUENCE</scope>
    <source>
        <strain evidence="8">1</strain>
    </source>
</reference>
<dbReference type="Pfam" id="PF13639">
    <property type="entry name" value="zf-RING_2"/>
    <property type="match status" value="1"/>
</dbReference>
<dbReference type="InterPro" id="IPR013083">
    <property type="entry name" value="Znf_RING/FYVE/PHD"/>
</dbReference>
<dbReference type="SMART" id="SM00064">
    <property type="entry name" value="FYVE"/>
    <property type="match status" value="1"/>
</dbReference>
<sequence>MAGRSSLPQCPLCTEGLGMYGGPTTLPCGHNGCVSCMVYLQQRSPQCPLCRADFPPDMPLSVNYDLKEMLRLAQALTVVEGEDGWLGVTSAAPRGEPSSSPRKGAGSAASAPPLRTGVVDVLEGVGSAMDLDPQPWEPDSSSAACRAPGCRKPFSFLLRPRHHCRACGLLFCGACCSERMLLPPKFQQAEPQRVCMACRELLLPIQPLLAGSIAPAVRLPVHDVTDWSAPRALLNPPLSSSMETEIYKATNILRSYTKTVGSLPPERTIPPAILRGAAGLAVLSVARVGAGWSLSVGSGLVVARTAEGGWSAPSALLSLASSIGWQIGLEVQDLVLVLRTESALKAFCSSQLGVGGALSIAAGPVGRAAAARAMAAVNGGAMIYSYSATRGLYAGLSLEGTVLSTRDAVNQAFYGRKVSARQLLLSGTVPAPPAAAALYAALDALLDHAGEVTGPQFLRQAGSEPGLHPHAVHDPPPAVSAPPLPMAAADDEWEPEEASPRRGSAPAGVAGGRWRYEEEEAAPAAWGHLFD</sequence>
<dbReference type="PANTHER" id="PTHR15629:SF2">
    <property type="entry name" value="SH3 DOMAIN-CONTAINING YSC84-LIKE PROTEIN 1"/>
    <property type="match status" value="1"/>
</dbReference>
<evidence type="ECO:0000259" key="6">
    <source>
        <dbReference type="PROSITE" id="PS50089"/>
    </source>
</evidence>
<dbReference type="AlphaFoldDB" id="A0AAD5H7G0"/>
<keyword evidence="1" id="KW-0479">Metal-binding</keyword>
<feature type="region of interest" description="Disordered" evidence="5">
    <location>
        <begin position="458"/>
        <end position="511"/>
    </location>
</feature>
<dbReference type="PANTHER" id="PTHR15629">
    <property type="entry name" value="SH3YL1 PROTEIN"/>
    <property type="match status" value="1"/>
</dbReference>
<dbReference type="CDD" id="cd15760">
    <property type="entry name" value="FYVE_scVPS27p_like"/>
    <property type="match status" value="1"/>
</dbReference>
<evidence type="ECO:0000256" key="5">
    <source>
        <dbReference type="SAM" id="MobiDB-lite"/>
    </source>
</evidence>
<dbReference type="InterPro" id="IPR001841">
    <property type="entry name" value="Znf_RING"/>
</dbReference>
<evidence type="ECO:0000313" key="8">
    <source>
        <dbReference type="EMBL" id="KAI7842227.1"/>
    </source>
</evidence>
<feature type="domain" description="RING-type" evidence="6">
    <location>
        <begin position="10"/>
        <end position="51"/>
    </location>
</feature>
<evidence type="ECO:0000256" key="2">
    <source>
        <dbReference type="ARBA" id="ARBA00022771"/>
    </source>
</evidence>
<evidence type="ECO:0000259" key="7">
    <source>
        <dbReference type="PROSITE" id="PS50178"/>
    </source>
</evidence>
<keyword evidence="2 4" id="KW-0863">Zinc-finger</keyword>
<dbReference type="InterPro" id="IPR051702">
    <property type="entry name" value="SH3_domain_YSC84-like"/>
</dbReference>
<dbReference type="Gene3D" id="3.30.40.10">
    <property type="entry name" value="Zinc/RING finger domain, C3HC4 (zinc finger)"/>
    <property type="match status" value="2"/>
</dbReference>
<comment type="caution">
    <text evidence="8">The sequence shown here is derived from an EMBL/GenBank/DDBJ whole genome shotgun (WGS) entry which is preliminary data.</text>
</comment>
<dbReference type="EMBL" id="JADXDR010000054">
    <property type="protein sequence ID" value="KAI7842227.1"/>
    <property type="molecule type" value="Genomic_DNA"/>
</dbReference>
<feature type="region of interest" description="Disordered" evidence="5">
    <location>
        <begin position="89"/>
        <end position="112"/>
    </location>
</feature>
<keyword evidence="9" id="KW-1185">Reference proteome</keyword>
<dbReference type="Pfam" id="PF04366">
    <property type="entry name" value="Ysc84"/>
    <property type="match status" value="1"/>
</dbReference>
<feature type="compositionally biased region" description="Pro residues" evidence="5">
    <location>
        <begin position="474"/>
        <end position="485"/>
    </location>
</feature>
<dbReference type="GO" id="GO:0008270">
    <property type="term" value="F:zinc ion binding"/>
    <property type="evidence" value="ECO:0007669"/>
    <property type="project" value="UniProtKB-KW"/>
</dbReference>
<dbReference type="Pfam" id="PF01363">
    <property type="entry name" value="FYVE"/>
    <property type="match status" value="1"/>
</dbReference>
<dbReference type="InterPro" id="IPR011011">
    <property type="entry name" value="Znf_FYVE_PHD"/>
</dbReference>
<proteinExistence type="predicted"/>
<name>A0AAD5H7G0_9CHLO</name>
<dbReference type="InterPro" id="IPR007461">
    <property type="entry name" value="Ysc84_actin-binding"/>
</dbReference>
<evidence type="ECO:0000256" key="1">
    <source>
        <dbReference type="ARBA" id="ARBA00022723"/>
    </source>
</evidence>
<gene>
    <name evidence="8" type="ORF">COHA_004140</name>
</gene>
<evidence type="ECO:0000256" key="4">
    <source>
        <dbReference type="PROSITE-ProRule" id="PRU00175"/>
    </source>
</evidence>
<evidence type="ECO:0000313" key="9">
    <source>
        <dbReference type="Proteomes" id="UP001205105"/>
    </source>
</evidence>
<dbReference type="PROSITE" id="PS50089">
    <property type="entry name" value="ZF_RING_2"/>
    <property type="match status" value="1"/>
</dbReference>
<dbReference type="InterPro" id="IPR017455">
    <property type="entry name" value="Znf_FYVE-rel"/>
</dbReference>
<dbReference type="SUPFAM" id="SSF57850">
    <property type="entry name" value="RING/U-box"/>
    <property type="match status" value="1"/>
</dbReference>
<dbReference type="GO" id="GO:0035091">
    <property type="term" value="F:phosphatidylinositol binding"/>
    <property type="evidence" value="ECO:0007669"/>
    <property type="project" value="TreeGrafter"/>
</dbReference>
<dbReference type="PROSITE" id="PS50178">
    <property type="entry name" value="ZF_FYVE"/>
    <property type="match status" value="1"/>
</dbReference>
<dbReference type="Proteomes" id="UP001205105">
    <property type="component" value="Unassembled WGS sequence"/>
</dbReference>
<protein>
    <submittedName>
        <fullName evidence="8">Uncharacterized protein</fullName>
    </submittedName>
</protein>
<keyword evidence="3" id="KW-0862">Zinc</keyword>
<accession>A0AAD5H7G0</accession>
<dbReference type="InterPro" id="IPR000306">
    <property type="entry name" value="Znf_FYVE"/>
</dbReference>
<organism evidence="8 9">
    <name type="scientific">Chlorella ohadii</name>
    <dbReference type="NCBI Taxonomy" id="2649997"/>
    <lineage>
        <taxon>Eukaryota</taxon>
        <taxon>Viridiplantae</taxon>
        <taxon>Chlorophyta</taxon>
        <taxon>core chlorophytes</taxon>
        <taxon>Trebouxiophyceae</taxon>
        <taxon>Chlorellales</taxon>
        <taxon>Chlorellaceae</taxon>
        <taxon>Chlorella clade</taxon>
        <taxon>Chlorella</taxon>
    </lineage>
</organism>
<evidence type="ECO:0000256" key="3">
    <source>
        <dbReference type="ARBA" id="ARBA00022833"/>
    </source>
</evidence>
<dbReference type="SUPFAM" id="SSF57903">
    <property type="entry name" value="FYVE/PHD zinc finger"/>
    <property type="match status" value="1"/>
</dbReference>
<dbReference type="SMART" id="SM00184">
    <property type="entry name" value="RING"/>
    <property type="match status" value="1"/>
</dbReference>
<feature type="domain" description="FYVE-type" evidence="7">
    <location>
        <begin position="150"/>
        <end position="203"/>
    </location>
</feature>